<evidence type="ECO:0000313" key="2">
    <source>
        <dbReference type="Proteomes" id="UP000256710"/>
    </source>
</evidence>
<proteinExistence type="predicted"/>
<comment type="caution">
    <text evidence="1">The sequence shown here is derived from an EMBL/GenBank/DDBJ whole genome shotgun (WGS) entry which is preliminary data.</text>
</comment>
<name>A0ABY1V4D9_9BURK</name>
<reference evidence="1 2" key="1">
    <citation type="submission" date="2018-01" db="EMBL/GenBank/DDBJ databases">
        <authorList>
            <person name="Clerissi C."/>
        </authorList>
    </citation>
    <scope>NUCLEOTIDE SEQUENCE [LARGE SCALE GENOMIC DNA]</scope>
    <source>
        <strain evidence="1">Cupriavidus taiwanensis STM 6082</strain>
    </source>
</reference>
<sequence length="65" mass="7202">MRQVFPIAELFSERSACGVCRVRGLRSGGRGGGMKNEDRCQIAPGRAKDDKIGEDRYNSALFVIR</sequence>
<keyword evidence="2" id="KW-1185">Reference proteome</keyword>
<dbReference type="Proteomes" id="UP000256710">
    <property type="component" value="Unassembled WGS sequence"/>
</dbReference>
<protein>
    <submittedName>
        <fullName evidence="1">Uncharacterized protein</fullName>
    </submittedName>
</protein>
<organism evidence="1 2">
    <name type="scientific">Cupriavidus neocaledonicus</name>
    <dbReference type="NCBI Taxonomy" id="1040979"/>
    <lineage>
        <taxon>Bacteria</taxon>
        <taxon>Pseudomonadati</taxon>
        <taxon>Pseudomonadota</taxon>
        <taxon>Betaproteobacteria</taxon>
        <taxon>Burkholderiales</taxon>
        <taxon>Burkholderiaceae</taxon>
        <taxon>Cupriavidus</taxon>
    </lineage>
</organism>
<accession>A0ABY1V4D9</accession>
<gene>
    <name evidence="1" type="ORF">CBM2605_A60594</name>
</gene>
<dbReference type="EMBL" id="OFTC01000028">
    <property type="protein sequence ID" value="SOZ37350.1"/>
    <property type="molecule type" value="Genomic_DNA"/>
</dbReference>
<evidence type="ECO:0000313" key="1">
    <source>
        <dbReference type="EMBL" id="SOZ37350.1"/>
    </source>
</evidence>